<evidence type="ECO:0000256" key="1">
    <source>
        <dbReference type="SAM" id="MobiDB-lite"/>
    </source>
</evidence>
<feature type="compositionally biased region" description="Polar residues" evidence="1">
    <location>
        <begin position="309"/>
        <end position="340"/>
    </location>
</feature>
<dbReference type="Proteomes" id="UP000230233">
    <property type="component" value="Chromosome I"/>
</dbReference>
<feature type="signal peptide" evidence="2">
    <location>
        <begin position="1"/>
        <end position="19"/>
    </location>
</feature>
<evidence type="ECO:0008006" key="5">
    <source>
        <dbReference type="Google" id="ProtNLM"/>
    </source>
</evidence>
<dbReference type="AlphaFoldDB" id="A0A2G5VVP3"/>
<evidence type="ECO:0000313" key="3">
    <source>
        <dbReference type="EMBL" id="PIC55889.1"/>
    </source>
</evidence>
<evidence type="ECO:0000256" key="2">
    <source>
        <dbReference type="SAM" id="SignalP"/>
    </source>
</evidence>
<reference evidence="4" key="1">
    <citation type="submission" date="2017-10" db="EMBL/GenBank/DDBJ databases">
        <title>Rapid genome shrinkage in a self-fertile nematode reveals novel sperm competition proteins.</title>
        <authorList>
            <person name="Yin D."/>
            <person name="Schwarz E.M."/>
            <person name="Thomas C.G."/>
            <person name="Felde R.L."/>
            <person name="Korf I.F."/>
            <person name="Cutter A.D."/>
            <person name="Schartner C.M."/>
            <person name="Ralston E.J."/>
            <person name="Meyer B.J."/>
            <person name="Haag E.S."/>
        </authorList>
    </citation>
    <scope>NUCLEOTIDE SEQUENCE [LARGE SCALE GENOMIC DNA]</scope>
    <source>
        <strain evidence="4">JU1422</strain>
    </source>
</reference>
<dbReference type="OrthoDB" id="10330410at2759"/>
<proteinExistence type="predicted"/>
<organism evidence="3 4">
    <name type="scientific">Caenorhabditis nigoni</name>
    <dbReference type="NCBI Taxonomy" id="1611254"/>
    <lineage>
        <taxon>Eukaryota</taxon>
        <taxon>Metazoa</taxon>
        <taxon>Ecdysozoa</taxon>
        <taxon>Nematoda</taxon>
        <taxon>Chromadorea</taxon>
        <taxon>Rhabditida</taxon>
        <taxon>Rhabditina</taxon>
        <taxon>Rhabditomorpha</taxon>
        <taxon>Rhabditoidea</taxon>
        <taxon>Rhabditidae</taxon>
        <taxon>Peloderinae</taxon>
        <taxon>Caenorhabditis</taxon>
    </lineage>
</organism>
<keyword evidence="2" id="KW-0732">Signal</keyword>
<feature type="region of interest" description="Disordered" evidence="1">
    <location>
        <begin position="307"/>
        <end position="359"/>
    </location>
</feature>
<comment type="caution">
    <text evidence="3">The sequence shown here is derived from an EMBL/GenBank/DDBJ whole genome shotgun (WGS) entry which is preliminary data.</text>
</comment>
<name>A0A2G5VVP3_9PELO</name>
<dbReference type="EMBL" id="PDUG01000001">
    <property type="protein sequence ID" value="PIC55889.1"/>
    <property type="molecule type" value="Genomic_DNA"/>
</dbReference>
<sequence>MVSIGGFIKLLLLVSFVLCTKEEFSKLSDAEITETLSKCGKFKDLKMGISKTKDDILLAYISPRHFLTDIRILTNYHSMECGTRGNSVSNFLNTTGNFSAKLIGECKNEPTGMILGDSHPEKQHPQDNWFCVRNSKMEIKEDVQVVMGPNVDVKAKVVQCPSQKPSIFCLEAIKGTHGFVISGKKDAFSIAGIIIGPTKDNDTIFEAFFLHYRSKALCEFSGICETSSHTTSTPQQTSTTSINSTSVVSSTAQPTTQPTTLPTNTTIQTTEASTKEVVNTTAASSMEPPTTSNVTLSTTVSITATTAIGNSSTKEPATLSTPSTQSTESITVNHQTTIKDPSTPDQPPTTIPPATPSKVTIPSHQQAEALKSMGVDCEEENLCIEEDIFASVAGTNSILNSVALFFIVFLFQSPLLN</sequence>
<protein>
    <recommendedName>
        <fullName evidence="5">Peptidase S1 domain-containing protein</fullName>
    </recommendedName>
</protein>
<feature type="region of interest" description="Disordered" evidence="1">
    <location>
        <begin position="228"/>
        <end position="263"/>
    </location>
</feature>
<dbReference type="STRING" id="1611254.A0A2G5VVP3"/>
<gene>
    <name evidence="3" type="primary">Cnig_chr_I.g981</name>
    <name evidence="3" type="ORF">B9Z55_000981</name>
</gene>
<feature type="chain" id="PRO_5013579673" description="Peptidase S1 domain-containing protein" evidence="2">
    <location>
        <begin position="20"/>
        <end position="417"/>
    </location>
</feature>
<keyword evidence="4" id="KW-1185">Reference proteome</keyword>
<evidence type="ECO:0000313" key="4">
    <source>
        <dbReference type="Proteomes" id="UP000230233"/>
    </source>
</evidence>
<feature type="compositionally biased region" description="Pro residues" evidence="1">
    <location>
        <begin position="344"/>
        <end position="355"/>
    </location>
</feature>
<accession>A0A2G5VVP3</accession>